<evidence type="ECO:0000313" key="4">
    <source>
        <dbReference type="EMBL" id="CAG4883169.1"/>
    </source>
</evidence>
<comment type="similarity">
    <text evidence="1 2">Belongs to the small heat shock protein (HSP20) family.</text>
</comment>
<keyword evidence="5" id="KW-1185">Reference proteome</keyword>
<proteinExistence type="inferred from homology"/>
<evidence type="ECO:0000259" key="3">
    <source>
        <dbReference type="PROSITE" id="PS01031"/>
    </source>
</evidence>
<gene>
    <name evidence="4" type="ORF">GTOL_11051</name>
</gene>
<feature type="domain" description="SHSP" evidence="3">
    <location>
        <begin position="35"/>
        <end position="148"/>
    </location>
</feature>
<evidence type="ECO:0000256" key="2">
    <source>
        <dbReference type="RuleBase" id="RU003616"/>
    </source>
</evidence>
<comment type="caution">
    <text evidence="4">The sequence shown here is derived from an EMBL/GenBank/DDBJ whole genome shotgun (WGS) entry which is preliminary data.</text>
</comment>
<sequence length="148" mass="16984">MANITRFNPFNELARIDPFPEMGDWFKGFNLRPVLRDFEAEPQIRIEVSEEDKAYKIKAEIPGVKKEDIQVSVDGNRVSISAEVKKEKEEKKDEKVIRSERYYGMVSRSFLLDEEVDQGAAQAKYTDGVLDLTLPKKPGTKTQKITVM</sequence>
<dbReference type="InterPro" id="IPR031107">
    <property type="entry name" value="Small_HSP"/>
</dbReference>
<dbReference type="Proteomes" id="UP000742786">
    <property type="component" value="Unassembled WGS sequence"/>
</dbReference>
<accession>A0A916J2W5</accession>
<evidence type="ECO:0000313" key="5">
    <source>
        <dbReference type="Proteomes" id="UP000742786"/>
    </source>
</evidence>
<dbReference type="CDD" id="cd06464">
    <property type="entry name" value="ACD_sHsps-like"/>
    <property type="match status" value="1"/>
</dbReference>
<dbReference type="SUPFAM" id="SSF49764">
    <property type="entry name" value="HSP20-like chaperones"/>
    <property type="match status" value="1"/>
</dbReference>
<dbReference type="RefSeq" id="WP_220635165.1">
    <property type="nucleotide sequence ID" value="NZ_CAJQUM010000001.1"/>
</dbReference>
<dbReference type="PANTHER" id="PTHR11527">
    <property type="entry name" value="HEAT-SHOCK PROTEIN 20 FAMILY MEMBER"/>
    <property type="match status" value="1"/>
</dbReference>
<dbReference type="Pfam" id="PF00011">
    <property type="entry name" value="HSP20"/>
    <property type="match status" value="1"/>
</dbReference>
<dbReference type="AlphaFoldDB" id="A0A916J2W5"/>
<dbReference type="PROSITE" id="PS01031">
    <property type="entry name" value="SHSP"/>
    <property type="match status" value="1"/>
</dbReference>
<evidence type="ECO:0000256" key="1">
    <source>
        <dbReference type="PROSITE-ProRule" id="PRU00285"/>
    </source>
</evidence>
<protein>
    <submittedName>
        <fullName evidence="4">Heat-shock protein Hsp20</fullName>
    </submittedName>
</protein>
<name>A0A916J2W5_9PROT</name>
<reference evidence="4" key="1">
    <citation type="submission" date="2021-04" db="EMBL/GenBank/DDBJ databases">
        <authorList>
            <person name="Hornung B."/>
        </authorList>
    </citation>
    <scope>NUCLEOTIDE SEQUENCE</scope>
    <source>
        <strain evidence="4">G5G6</strain>
    </source>
</reference>
<dbReference type="Gene3D" id="2.60.40.790">
    <property type="match status" value="1"/>
</dbReference>
<dbReference type="InterPro" id="IPR002068">
    <property type="entry name" value="A-crystallin/Hsp20_dom"/>
</dbReference>
<organism evidence="4 5">
    <name type="scientific">Georgfuchsia toluolica</name>
    <dbReference type="NCBI Taxonomy" id="424218"/>
    <lineage>
        <taxon>Bacteria</taxon>
        <taxon>Pseudomonadati</taxon>
        <taxon>Pseudomonadota</taxon>
        <taxon>Betaproteobacteria</taxon>
        <taxon>Nitrosomonadales</taxon>
        <taxon>Sterolibacteriaceae</taxon>
        <taxon>Georgfuchsia</taxon>
    </lineage>
</organism>
<dbReference type="EMBL" id="CAJQUM010000001">
    <property type="protein sequence ID" value="CAG4883169.1"/>
    <property type="molecule type" value="Genomic_DNA"/>
</dbReference>
<dbReference type="InterPro" id="IPR008978">
    <property type="entry name" value="HSP20-like_chaperone"/>
</dbReference>